<protein>
    <submittedName>
        <fullName evidence="3">CPG4 domain-containing protein</fullName>
    </submittedName>
</protein>
<keyword evidence="2" id="KW-1185">Reference proteome</keyword>
<feature type="signal peptide" evidence="1">
    <location>
        <begin position="1"/>
        <end position="25"/>
    </location>
</feature>
<dbReference type="Proteomes" id="UP000038045">
    <property type="component" value="Unplaced"/>
</dbReference>
<name>A0A0N5A356_PARTI</name>
<dbReference type="WBParaSite" id="PTRK_0001606600.1">
    <property type="protein sequence ID" value="PTRK_0001606600.1"/>
    <property type="gene ID" value="PTRK_0001606600"/>
</dbReference>
<evidence type="ECO:0000313" key="2">
    <source>
        <dbReference type="Proteomes" id="UP000038045"/>
    </source>
</evidence>
<organism evidence="2 3">
    <name type="scientific">Parastrongyloides trichosuri</name>
    <name type="common">Possum-specific nematode worm</name>
    <dbReference type="NCBI Taxonomy" id="131310"/>
    <lineage>
        <taxon>Eukaryota</taxon>
        <taxon>Metazoa</taxon>
        <taxon>Ecdysozoa</taxon>
        <taxon>Nematoda</taxon>
        <taxon>Chromadorea</taxon>
        <taxon>Rhabditida</taxon>
        <taxon>Tylenchina</taxon>
        <taxon>Panagrolaimomorpha</taxon>
        <taxon>Strongyloidoidea</taxon>
        <taxon>Strongyloididae</taxon>
        <taxon>Parastrongyloides</taxon>
    </lineage>
</organism>
<evidence type="ECO:0000313" key="3">
    <source>
        <dbReference type="WBParaSite" id="PTRK_0001606600.1"/>
    </source>
</evidence>
<sequence>MLSNLIIKSINILLIFCFLITEIFCVVEKYPQNECPQSAFIGCILQLKLSGVTFDRNIANIIYSIDSEAKLLRTCKAYSNIMPCFREKISQCGSQKQRRMLNGVGKTIQFMCSPFSLKSQRILLSKGSCIKNVINKPISDKCEIKEPKLKESLSSCAKNCENQKGNVFCYMRTWITTQNLCTTLEIHKTCGTDAASFYSDFQSVAFEPTFPIVCQASIENIVDVKDYLKSDMKQSSIEYINNVFPLTNKNNNSPTSNIIKQTPIVKEYNDLNIRNIFSQALNENIIKNADNSKQTNLILQKIFPEKITKSYRKIYDTTPIPVIKKQQPNIIHFDRISNIYSNIRSTTLKPYTNLNRMNEKEHILLTTPYYNGENNKVIDDSRKKGTITMNEIELLASIMSNIPINDALMRYRSSNHRDIPSHQPQTTTSKYNKEEENPFNFLISQNDNQNDYLMQNNTDNKENIETIISEEENSVEDYDSFDYQTSTYIVPITTTMKMELTTKATSKKVIDGKRIPWYLRGMKKHVFVNENDAFKNFSQR</sequence>
<feature type="chain" id="PRO_5005892588" evidence="1">
    <location>
        <begin position="26"/>
        <end position="540"/>
    </location>
</feature>
<keyword evidence="1" id="KW-0732">Signal</keyword>
<reference evidence="3" key="1">
    <citation type="submission" date="2017-02" db="UniProtKB">
        <authorList>
            <consortium name="WormBaseParasite"/>
        </authorList>
    </citation>
    <scope>IDENTIFICATION</scope>
</reference>
<proteinExistence type="predicted"/>
<accession>A0A0N5A356</accession>
<dbReference type="AlphaFoldDB" id="A0A0N5A356"/>
<dbReference type="STRING" id="131310.A0A0N5A356"/>
<evidence type="ECO:0000256" key="1">
    <source>
        <dbReference type="SAM" id="SignalP"/>
    </source>
</evidence>